<evidence type="ECO:0000256" key="7">
    <source>
        <dbReference type="ARBA" id="ARBA00023172"/>
    </source>
</evidence>
<organism evidence="11">
    <name type="scientific">uncultured Synechococcales cyanobacterium</name>
    <dbReference type="NCBI Taxonomy" id="1936017"/>
    <lineage>
        <taxon>Bacteria</taxon>
        <taxon>Bacillati</taxon>
        <taxon>Cyanobacteriota</taxon>
        <taxon>Cyanophyceae</taxon>
        <taxon>Synechococcales</taxon>
        <taxon>environmental samples</taxon>
    </lineage>
</organism>
<feature type="domain" description="Cas12f1-like TNB" evidence="9">
    <location>
        <begin position="286"/>
        <end position="353"/>
    </location>
</feature>
<accession>A0A6J4VT24</accession>
<keyword evidence="5" id="KW-0862">Zinc</keyword>
<dbReference type="Pfam" id="PF07282">
    <property type="entry name" value="Cas12f1-like_TNB"/>
    <property type="match status" value="1"/>
</dbReference>
<evidence type="ECO:0000313" key="11">
    <source>
        <dbReference type="EMBL" id="CAA9587287.1"/>
    </source>
</evidence>
<dbReference type="GO" id="GO:0006310">
    <property type="term" value="P:DNA recombination"/>
    <property type="evidence" value="ECO:0007669"/>
    <property type="project" value="UniProtKB-KW"/>
</dbReference>
<dbReference type="InterPro" id="IPR001959">
    <property type="entry name" value="Transposase"/>
</dbReference>
<evidence type="ECO:0000256" key="6">
    <source>
        <dbReference type="ARBA" id="ARBA00023125"/>
    </source>
</evidence>
<comment type="similarity">
    <text evidence="2">In the N-terminal section; belongs to the transposase 2 family.</text>
</comment>
<keyword evidence="7" id="KW-0233">DNA recombination</keyword>
<dbReference type="GO" id="GO:0046872">
    <property type="term" value="F:metal ion binding"/>
    <property type="evidence" value="ECO:0007669"/>
    <property type="project" value="UniProtKB-KW"/>
</dbReference>
<dbReference type="EMBL" id="CADCWO010000212">
    <property type="protein sequence ID" value="CAA9587287.1"/>
    <property type="molecule type" value="Genomic_DNA"/>
</dbReference>
<dbReference type="NCBIfam" id="NF040570">
    <property type="entry name" value="guided_TnpB"/>
    <property type="match status" value="1"/>
</dbReference>
<dbReference type="Pfam" id="PF12323">
    <property type="entry name" value="HTH_OrfB_IS605"/>
    <property type="match status" value="1"/>
</dbReference>
<feature type="domain" description="Probable transposase IS891/IS1136/IS1341" evidence="8">
    <location>
        <begin position="161"/>
        <end position="274"/>
    </location>
</feature>
<feature type="domain" description="Transposase putative helix-turn-helix" evidence="10">
    <location>
        <begin position="1"/>
        <end position="46"/>
    </location>
</feature>
<evidence type="ECO:0000259" key="9">
    <source>
        <dbReference type="Pfam" id="PF07282"/>
    </source>
</evidence>
<evidence type="ECO:0000256" key="3">
    <source>
        <dbReference type="ARBA" id="ARBA00022578"/>
    </source>
</evidence>
<dbReference type="InterPro" id="IPR021027">
    <property type="entry name" value="Transposase_put_HTH"/>
</dbReference>
<gene>
    <name evidence="11" type="ORF">AVDCRST_MAG81-4478</name>
</gene>
<dbReference type="GO" id="GO:0003677">
    <property type="term" value="F:DNA binding"/>
    <property type="evidence" value="ECO:0007669"/>
    <property type="project" value="UniProtKB-KW"/>
</dbReference>
<evidence type="ECO:0000256" key="4">
    <source>
        <dbReference type="ARBA" id="ARBA00022723"/>
    </source>
</evidence>
<proteinExistence type="inferred from homology"/>
<sequence length="402" mass="44920">MLKATKVRLYPTEVQKQHLAQSFGCCRWYWNHSLALANQTYKETGKGLSRGKIQALLPHLKKELEWLKTPYSQCLQVVALNLSRAFINFFEKRAEYPSFKSRHGKQSISYPQNVKLVENAIKFPGTLGIVKAVIHRPVEGAVKTVTISTNAGGHYYASVLVEDGTQQPRTDTQGQAIGLDVGLNHLVVTSDGSKYNNPKWFRKHAKNLKRKQQSLSRKVKGSISRARARKRVARVHDKISRCRSDFLHKLSRRIVDENQVICVENLAVKNMVRNHCLAKSISDAGWGMFATMLKYKAEWEGKVYLEIDRFFPSSKTCSVCLNQIGRLPLDVRSWTCSGCSTHHDRDINAAINIRNEGLRILALGASATAVGGNVRLASGNTQKHLLLSTEAPSSSNVVARAG</sequence>
<dbReference type="GO" id="GO:0032196">
    <property type="term" value="P:transposition"/>
    <property type="evidence" value="ECO:0007669"/>
    <property type="project" value="UniProtKB-KW"/>
</dbReference>
<dbReference type="NCBIfam" id="TIGR01766">
    <property type="entry name" value="IS200/IS605 family accessory protein TnpB-like domain"/>
    <property type="match status" value="1"/>
</dbReference>
<dbReference type="InterPro" id="IPR051399">
    <property type="entry name" value="RNA-guided_DNA_endo/Transpos"/>
</dbReference>
<evidence type="ECO:0000256" key="5">
    <source>
        <dbReference type="ARBA" id="ARBA00022833"/>
    </source>
</evidence>
<keyword evidence="6" id="KW-0238">DNA-binding</keyword>
<dbReference type="PANTHER" id="PTHR30405:SF25">
    <property type="entry name" value="RNA-GUIDED DNA ENDONUCLEASE INSQ-RELATED"/>
    <property type="match status" value="1"/>
</dbReference>
<dbReference type="PANTHER" id="PTHR30405">
    <property type="entry name" value="TRANSPOSASE"/>
    <property type="match status" value="1"/>
</dbReference>
<dbReference type="AlphaFoldDB" id="A0A6J4VT24"/>
<keyword evidence="4" id="KW-0479">Metal-binding</keyword>
<evidence type="ECO:0000256" key="1">
    <source>
        <dbReference type="ARBA" id="ARBA00008761"/>
    </source>
</evidence>
<keyword evidence="3" id="KW-0815">Transposition</keyword>
<evidence type="ECO:0000259" key="8">
    <source>
        <dbReference type="Pfam" id="PF01385"/>
    </source>
</evidence>
<comment type="similarity">
    <text evidence="1">In the C-terminal section; belongs to the transposase 35 family.</text>
</comment>
<evidence type="ECO:0000256" key="2">
    <source>
        <dbReference type="ARBA" id="ARBA00011044"/>
    </source>
</evidence>
<name>A0A6J4VT24_9CYAN</name>
<protein>
    <submittedName>
        <fullName evidence="11">Mobile element protein</fullName>
    </submittedName>
</protein>
<reference evidence="11" key="1">
    <citation type="submission" date="2020-02" db="EMBL/GenBank/DDBJ databases">
        <authorList>
            <person name="Meier V. D."/>
        </authorList>
    </citation>
    <scope>NUCLEOTIDE SEQUENCE</scope>
    <source>
        <strain evidence="11">AVDCRST_MAG81</strain>
    </source>
</reference>
<dbReference type="InterPro" id="IPR010095">
    <property type="entry name" value="Cas12f1-like_TNB"/>
</dbReference>
<dbReference type="Pfam" id="PF01385">
    <property type="entry name" value="OrfB_IS605"/>
    <property type="match status" value="1"/>
</dbReference>
<evidence type="ECO:0000259" key="10">
    <source>
        <dbReference type="Pfam" id="PF12323"/>
    </source>
</evidence>